<evidence type="ECO:0000256" key="3">
    <source>
        <dbReference type="PROSITE-ProRule" id="PRU00708"/>
    </source>
</evidence>
<proteinExistence type="inferred from homology"/>
<dbReference type="Pfam" id="PF13041">
    <property type="entry name" value="PPR_2"/>
    <property type="match status" value="2"/>
</dbReference>
<dbReference type="GO" id="GO:0009451">
    <property type="term" value="P:RNA modification"/>
    <property type="evidence" value="ECO:0007669"/>
    <property type="project" value="InterPro"/>
</dbReference>
<protein>
    <recommendedName>
        <fullName evidence="6">Chlororespiratory reduction 4</fullName>
    </recommendedName>
</protein>
<evidence type="ECO:0008006" key="6">
    <source>
        <dbReference type="Google" id="ProtNLM"/>
    </source>
</evidence>
<dbReference type="InterPro" id="IPR002885">
    <property type="entry name" value="PPR_rpt"/>
</dbReference>
<dbReference type="Gramene" id="Kaladp0048s0786.1.v1.1">
    <property type="protein sequence ID" value="Kaladp0048s0786.1.v1.1.CDS.1"/>
    <property type="gene ID" value="Kaladp0048s0786.v1.1"/>
</dbReference>
<dbReference type="InterPro" id="IPR011990">
    <property type="entry name" value="TPR-like_helical_dom_sf"/>
</dbReference>
<dbReference type="AlphaFoldDB" id="A0A7N0TZF0"/>
<dbReference type="InterPro" id="IPR046848">
    <property type="entry name" value="E_motif"/>
</dbReference>
<name>A0A7N0TZF0_KALFE</name>
<reference evidence="4" key="1">
    <citation type="submission" date="2021-01" db="UniProtKB">
        <authorList>
            <consortium name="EnsemblPlants"/>
        </authorList>
    </citation>
    <scope>IDENTIFICATION</scope>
</reference>
<dbReference type="Gene3D" id="1.25.40.10">
    <property type="entry name" value="Tetratricopeptide repeat domain"/>
    <property type="match status" value="5"/>
</dbReference>
<dbReference type="InterPro" id="IPR046960">
    <property type="entry name" value="PPR_At4g14850-like_plant"/>
</dbReference>
<dbReference type="FunFam" id="1.25.40.10:FF:000511">
    <property type="entry name" value="Pentatricopeptide repeat-containing protein"/>
    <property type="match status" value="1"/>
</dbReference>
<dbReference type="NCBIfam" id="TIGR00756">
    <property type="entry name" value="PPR"/>
    <property type="match status" value="8"/>
</dbReference>
<evidence type="ECO:0000256" key="1">
    <source>
        <dbReference type="ARBA" id="ARBA00006643"/>
    </source>
</evidence>
<dbReference type="Proteomes" id="UP000594263">
    <property type="component" value="Unplaced"/>
</dbReference>
<dbReference type="FunFam" id="1.25.40.10:FF:000333">
    <property type="entry name" value="Pentatricopeptide repeat-containing protein"/>
    <property type="match status" value="1"/>
</dbReference>
<dbReference type="PROSITE" id="PS51375">
    <property type="entry name" value="PPR"/>
    <property type="match status" value="5"/>
</dbReference>
<feature type="repeat" description="PPR" evidence="3">
    <location>
        <begin position="389"/>
        <end position="423"/>
    </location>
</feature>
<keyword evidence="5" id="KW-1185">Reference proteome</keyword>
<evidence type="ECO:0000256" key="2">
    <source>
        <dbReference type="ARBA" id="ARBA00022737"/>
    </source>
</evidence>
<accession>A0A7N0TZF0</accession>
<feature type="repeat" description="PPR" evidence="3">
    <location>
        <begin position="287"/>
        <end position="322"/>
    </location>
</feature>
<comment type="similarity">
    <text evidence="1">Belongs to the PPR family. PCMP-H subfamily.</text>
</comment>
<dbReference type="Pfam" id="PF01535">
    <property type="entry name" value="PPR"/>
    <property type="match status" value="4"/>
</dbReference>
<dbReference type="PANTHER" id="PTHR47926">
    <property type="entry name" value="PENTATRICOPEPTIDE REPEAT-CONTAINING PROTEIN"/>
    <property type="match status" value="1"/>
</dbReference>
<feature type="repeat" description="PPR" evidence="3">
    <location>
        <begin position="358"/>
        <end position="388"/>
    </location>
</feature>
<feature type="repeat" description="PPR" evidence="3">
    <location>
        <begin position="194"/>
        <end position="228"/>
    </location>
</feature>
<dbReference type="PANTHER" id="PTHR47926:SF531">
    <property type="entry name" value="TETRATRICOPEPTIDE REPEAT SUPERFAMILY PROTEIN"/>
    <property type="match status" value="1"/>
</dbReference>
<dbReference type="OMA" id="CRCVHGQ"/>
<keyword evidence="2" id="KW-0677">Repeat</keyword>
<dbReference type="GO" id="GO:0003723">
    <property type="term" value="F:RNA binding"/>
    <property type="evidence" value="ECO:0007669"/>
    <property type="project" value="InterPro"/>
</dbReference>
<sequence>MERKMASLLGRCESVSEFEQLFTQIVTHGLYNGNLILPKLVTIASHLHSVHHAFRILTHSHAPNVVAYNALIKCSSSSSPSLPITLYTRMKASAVSPNSFTFTFLINAASRFLHFGRALHSDVFKFGLASSVFVQNSLVLLYGKCSQSAAVARHLFDEMPLRDTVSWNSMLSVYLDRRMFDEAFLLFHSMPTTNIVTFNTMIAGLSKAGYMDRAHSIFRSMPETNQVSWNCMISGYVKVGDMRNAQLLFDELPAKSIVSWTAIVSGYSTVGDLNSARAAFDLMPVRNVVSWNAMISGYVHNHKFDEALDVFHSMLLDSNCHPDQSTLISILSACSHLGSIEHGKWVSLFIQKNKIEISLPLANALIDMFSKCGDVQNAKEVFDKMQKRCVITWTTMISGLAVNGKCREALTMYEDMCLQELAPDDVIFLSVLSACVHGGLVEEGKSVYDQMIRTFEIKPRVEHYGCMVDLLSRAGKLDEAVDFIEKMHLEPNAVIWATLLSSCKIHGNGDLLESVTRKISAQEPSNPCYYTLVSNLSASLGLWDNALSSRVAMKNQKVEKQPGCSSIQVGNHLHEFLAKDISHKEREKIYTILNVLYLHLKED</sequence>
<evidence type="ECO:0000313" key="4">
    <source>
        <dbReference type="EnsemblPlants" id="Kaladp0048s0786.1.v1.1.CDS.1"/>
    </source>
</evidence>
<dbReference type="Pfam" id="PF20431">
    <property type="entry name" value="E_motif"/>
    <property type="match status" value="1"/>
</dbReference>
<organism evidence="4 5">
    <name type="scientific">Kalanchoe fedtschenkoi</name>
    <name type="common">Lavender scallops</name>
    <name type="synonym">South American air plant</name>
    <dbReference type="NCBI Taxonomy" id="63787"/>
    <lineage>
        <taxon>Eukaryota</taxon>
        <taxon>Viridiplantae</taxon>
        <taxon>Streptophyta</taxon>
        <taxon>Embryophyta</taxon>
        <taxon>Tracheophyta</taxon>
        <taxon>Spermatophyta</taxon>
        <taxon>Magnoliopsida</taxon>
        <taxon>eudicotyledons</taxon>
        <taxon>Gunneridae</taxon>
        <taxon>Pentapetalae</taxon>
        <taxon>Saxifragales</taxon>
        <taxon>Crassulaceae</taxon>
        <taxon>Kalanchoe</taxon>
    </lineage>
</organism>
<dbReference type="EnsemblPlants" id="Kaladp0048s0786.1.v1.1">
    <property type="protein sequence ID" value="Kaladp0048s0786.1.v1.1.CDS.1"/>
    <property type="gene ID" value="Kaladp0048s0786.v1.1"/>
</dbReference>
<feature type="repeat" description="PPR" evidence="3">
    <location>
        <begin position="163"/>
        <end position="193"/>
    </location>
</feature>
<evidence type="ECO:0000313" key="5">
    <source>
        <dbReference type="Proteomes" id="UP000594263"/>
    </source>
</evidence>